<dbReference type="Pfam" id="PF19552">
    <property type="entry name" value="DUF6075"/>
    <property type="match status" value="1"/>
</dbReference>
<proteinExistence type="predicted"/>
<evidence type="ECO:0000313" key="1">
    <source>
        <dbReference type="EMBL" id="KKC30910.1"/>
    </source>
</evidence>
<protein>
    <submittedName>
        <fullName evidence="1">Uncharacterized protein</fullName>
    </submittedName>
</protein>
<gene>
    <name evidence="1" type="ORF">CDSM653_00007</name>
</gene>
<dbReference type="EMBL" id="ABXP02000004">
    <property type="protein sequence ID" value="KKC30910.1"/>
    <property type="molecule type" value="Genomic_DNA"/>
</dbReference>
<comment type="caution">
    <text evidence="1">The sequence shown here is derived from an EMBL/GenBank/DDBJ whole genome shotgun (WGS) entry which is preliminary data.</text>
</comment>
<evidence type="ECO:0000313" key="2">
    <source>
        <dbReference type="Proteomes" id="UP000010146"/>
    </source>
</evidence>
<dbReference type="Proteomes" id="UP000010146">
    <property type="component" value="Unassembled WGS sequence"/>
</dbReference>
<dbReference type="InterPro" id="IPR045721">
    <property type="entry name" value="DUF6075"/>
</dbReference>
<accession>A0A0F5PQN3</accession>
<reference evidence="2" key="3">
    <citation type="submission" date="2015-02" db="EMBL/GenBank/DDBJ databases">
        <title>Genome analysis of three genomes within the thermophilic hydrogenogenic bacterial species Caldanaerobacter subterraneus.</title>
        <authorList>
            <person name="Sant'Anna F.H."/>
            <person name="Lebedinsky A."/>
            <person name="Sokolova T."/>
            <person name="Robb F.T."/>
            <person name="Gonzalez J.M."/>
        </authorList>
    </citation>
    <scope>NUCLEOTIDE SEQUENCE [LARGE SCALE GENOMIC DNA]</scope>
    <source>
        <strain evidence="2">DSM 12653</strain>
    </source>
</reference>
<organism evidence="1 2">
    <name type="scientific">Caldanaerobacter subterraneus subsp. pacificus DSM 12653</name>
    <dbReference type="NCBI Taxonomy" id="391606"/>
    <lineage>
        <taxon>Bacteria</taxon>
        <taxon>Bacillati</taxon>
        <taxon>Bacillota</taxon>
        <taxon>Clostridia</taxon>
        <taxon>Thermoanaerobacterales</taxon>
        <taxon>Thermoanaerobacteraceae</taxon>
        <taxon>Caldanaerobacter</taxon>
    </lineage>
</organism>
<dbReference type="AlphaFoldDB" id="A0A0F5PQN3"/>
<sequence length="138" mass="16675">MDEKHSERLADLLYRDKTNIFKDPKDVERFSMFYLLSGIESLYQNIDKIYDFEDHTIKPECLNDSEWTREERKLISLAFNLYNNFEVTPLEVFYGLQPNEFVLAVNAIVERMYVYDWRLVRVEEGFRETDIKRLSEVI</sequence>
<reference evidence="1 2" key="1">
    <citation type="submission" date="2008-07" db="EMBL/GenBank/DDBJ databases">
        <authorList>
            <person name="Gonzalez J."/>
            <person name="Sokolova T."/>
            <person name="Ferriera S."/>
            <person name="Johnson J."/>
            <person name="Kravitz S."/>
            <person name="Beeson K."/>
            <person name="Sutton G."/>
            <person name="Rogers Y.-H."/>
            <person name="Friedman R."/>
            <person name="Frazier M."/>
            <person name="Venter J.C."/>
        </authorList>
    </citation>
    <scope>NUCLEOTIDE SEQUENCE [LARGE SCALE GENOMIC DNA]</scope>
    <source>
        <strain evidence="1 2">DSM 12653</strain>
    </source>
</reference>
<name>A0A0F5PQN3_9THEO</name>
<reference evidence="1 2" key="2">
    <citation type="journal article" date="2015" name="BMC Genomics">
        <title>Analysis of three genomes within the thermophilic bacterial species Caldanaerobacter subterraneus with a focus on carbon monoxide dehydrogenase evolution and hydrolase diversity.</title>
        <authorList>
            <person name="Sant'Anna F.H."/>
            <person name="Lebedinsky A.V."/>
            <person name="Sokolova T.G."/>
            <person name="Robb F.T."/>
            <person name="Gonzalez J.M."/>
        </authorList>
    </citation>
    <scope>NUCLEOTIDE SEQUENCE [LARGE SCALE GENOMIC DNA]</scope>
    <source>
        <strain evidence="1 2">DSM 12653</strain>
    </source>
</reference>